<keyword evidence="1" id="KW-1133">Transmembrane helix</keyword>
<sequence>MLELLIAQLKWSSIQYRRYASEAIGGVIALTATFYGLFLSASYIGGGSVRFGDRLDSVIVGYVLWSLVIFIMGGIPGTLQREAQVGTLEQLFISPFNATQILLFRAIGDLIIQTFLISIVLIIIMVTTGRWLSFSPALILPFITVVLGAYGIAFAAGGLALIFKSIQQLLGIFNFALLFLLTIPTETWSGTQQVLGWILPMTTGAGLLRDLMARSQPLALPLLGLALLNGLVYFALGVSLFRWAERAAKRRGKLAGY</sequence>
<dbReference type="RefSeq" id="WP_162422754.1">
    <property type="nucleotide sequence ID" value="NZ_WVIE01000007.1"/>
</dbReference>
<feature type="transmembrane region" description="Helical" evidence="1">
    <location>
        <begin position="20"/>
        <end position="39"/>
    </location>
</feature>
<feature type="transmembrane region" description="Helical" evidence="1">
    <location>
        <begin position="59"/>
        <end position="79"/>
    </location>
</feature>
<reference evidence="2" key="1">
    <citation type="submission" date="2019-12" db="EMBL/GenBank/DDBJ databases">
        <title>High-Quality draft genome sequences of three cyanobacteria isolated from the limestone walls of the Old Cathedral of Coimbra.</title>
        <authorList>
            <person name="Tiago I."/>
            <person name="Soares F."/>
            <person name="Portugal A."/>
        </authorList>
    </citation>
    <scope>NUCLEOTIDE SEQUENCE</scope>
    <source>
        <strain evidence="2">A</strain>
    </source>
</reference>
<keyword evidence="1" id="KW-0812">Transmembrane</keyword>
<proteinExistence type="predicted"/>
<evidence type="ECO:0000313" key="3">
    <source>
        <dbReference type="Proteomes" id="UP000646053"/>
    </source>
</evidence>
<dbReference type="EMBL" id="WVIE01000007">
    <property type="protein sequence ID" value="NDJ17256.1"/>
    <property type="molecule type" value="Genomic_DNA"/>
</dbReference>
<accession>A0A8J8CJ56</accession>
<dbReference type="InterPro" id="IPR051784">
    <property type="entry name" value="Nod_factor_ABC_transporter"/>
</dbReference>
<name>A0A8J8CJ56_9CYAN</name>
<dbReference type="PANTHER" id="PTHR43229">
    <property type="entry name" value="NODULATION PROTEIN J"/>
    <property type="match status" value="1"/>
</dbReference>
<evidence type="ECO:0000256" key="1">
    <source>
        <dbReference type="SAM" id="Phobius"/>
    </source>
</evidence>
<feature type="transmembrane region" description="Helical" evidence="1">
    <location>
        <begin position="138"/>
        <end position="163"/>
    </location>
</feature>
<dbReference type="Proteomes" id="UP000646053">
    <property type="component" value="Unassembled WGS sequence"/>
</dbReference>
<dbReference type="PANTHER" id="PTHR43229:SF6">
    <property type="entry name" value="ABC-TYPE MULTIDRUG TRANSPORT SYSTEM, PERMEASE COMPONENT"/>
    <property type="match status" value="1"/>
</dbReference>
<feature type="transmembrane region" description="Helical" evidence="1">
    <location>
        <begin position="218"/>
        <end position="241"/>
    </location>
</feature>
<gene>
    <name evidence="2" type="ORF">GS601_08125</name>
</gene>
<keyword evidence="1" id="KW-0472">Membrane</keyword>
<organism evidence="2 3">
    <name type="scientific">Myxacorys almedinensis A</name>
    <dbReference type="NCBI Taxonomy" id="2690445"/>
    <lineage>
        <taxon>Bacteria</taxon>
        <taxon>Bacillati</taxon>
        <taxon>Cyanobacteriota</taxon>
        <taxon>Cyanophyceae</taxon>
        <taxon>Leptolyngbyales</taxon>
        <taxon>Leptolyngbyaceae</taxon>
        <taxon>Myxacorys</taxon>
        <taxon>Myxacorys almedinensis</taxon>
    </lineage>
</organism>
<dbReference type="AlphaFoldDB" id="A0A8J8CJ56"/>
<feature type="transmembrane region" description="Helical" evidence="1">
    <location>
        <begin position="175"/>
        <end position="198"/>
    </location>
</feature>
<evidence type="ECO:0000313" key="2">
    <source>
        <dbReference type="EMBL" id="NDJ17256.1"/>
    </source>
</evidence>
<protein>
    <submittedName>
        <fullName evidence="2">ABC transporter permease</fullName>
    </submittedName>
</protein>
<keyword evidence="3" id="KW-1185">Reference proteome</keyword>
<feature type="transmembrane region" description="Helical" evidence="1">
    <location>
        <begin position="110"/>
        <end position="132"/>
    </location>
</feature>
<comment type="caution">
    <text evidence="2">The sequence shown here is derived from an EMBL/GenBank/DDBJ whole genome shotgun (WGS) entry which is preliminary data.</text>
</comment>